<dbReference type="EMBL" id="JXXK01000016">
    <property type="protein sequence ID" value="KJF39521.1"/>
    <property type="molecule type" value="Genomic_DNA"/>
</dbReference>
<dbReference type="AlphaFoldDB" id="A0A0D8IYY9"/>
<dbReference type="Proteomes" id="UP000032483">
    <property type="component" value="Unassembled WGS sequence"/>
</dbReference>
<dbReference type="PANTHER" id="PTHR45947">
    <property type="entry name" value="SULFOQUINOVOSYL TRANSFERASE SQD2"/>
    <property type="match status" value="1"/>
</dbReference>
<reference evidence="2" key="1">
    <citation type="submission" date="2015-02" db="EMBL/GenBank/DDBJ databases">
        <title>A novel member of the family Ruminococcaceae isolated from human feces.</title>
        <authorList>
            <person name="Shkoporov A.N."/>
            <person name="Chaplin A.V."/>
            <person name="Motuzova O.V."/>
            <person name="Kafarskaia L.I."/>
            <person name="Khokhlova E.V."/>
            <person name="Efimov B.A."/>
        </authorList>
    </citation>
    <scope>NUCLEOTIDE SEQUENCE [LARGE SCALE GENOMIC DNA]</scope>
    <source>
        <strain evidence="2">585-1</strain>
    </source>
</reference>
<dbReference type="GeneID" id="42857203"/>
<feature type="domain" description="Phospholipid/glycerol acyltransferase" evidence="1">
    <location>
        <begin position="448"/>
        <end position="563"/>
    </location>
</feature>
<evidence type="ECO:0000313" key="3">
    <source>
        <dbReference type="Proteomes" id="UP000032483"/>
    </source>
</evidence>
<dbReference type="InterPro" id="IPR028098">
    <property type="entry name" value="Glyco_trans_4-like_N"/>
</dbReference>
<dbReference type="Gene3D" id="3.40.50.2000">
    <property type="entry name" value="Glycogen Phosphorylase B"/>
    <property type="match status" value="2"/>
</dbReference>
<dbReference type="Pfam" id="PF13439">
    <property type="entry name" value="Glyco_transf_4"/>
    <property type="match status" value="1"/>
</dbReference>
<dbReference type="RefSeq" id="WP_050005615.1">
    <property type="nucleotide sequence ID" value="NZ_CAOJUJ010000015.1"/>
</dbReference>
<evidence type="ECO:0000259" key="1">
    <source>
        <dbReference type="SMART" id="SM00563"/>
    </source>
</evidence>
<dbReference type="Pfam" id="PF00534">
    <property type="entry name" value="Glycos_transf_1"/>
    <property type="match status" value="1"/>
</dbReference>
<dbReference type="SMART" id="SM00563">
    <property type="entry name" value="PlsC"/>
    <property type="match status" value="1"/>
</dbReference>
<proteinExistence type="predicted"/>
<keyword evidence="2" id="KW-0808">Transferase</keyword>
<dbReference type="SUPFAM" id="SSF69593">
    <property type="entry name" value="Glycerol-3-phosphate (1)-acyltransferase"/>
    <property type="match status" value="1"/>
</dbReference>
<name>A0A0D8IYY9_9FIRM</name>
<accession>A0A0D8IYY9</accession>
<sequence>MKIVLVIDQFDDSNNGTTVTARRFAGQLRRRGHEVVILAGGAPCEGKICAPVHRIPVFQKLIESQGMCFAKPDEEAYYTAFKDADIVHFYMPFRFCRRGEELARQMGIPTVAAFHVQPENITSSIFLGKNRRVNDFLYWWFYKVFYNRFDHIHCPSAFIARQLESHGYGAKLWVISNGVADAFRPAQVPRAPELEGRFTILMIGRLSGEKRQDLIIEAAKRSKYADRLQLVFAGKGPKEKAYRKLAAGLAHPPVFGFYGQDELRRLINMCDLYVHASDAEIEGISCMEALACGLVPVISDSPLSATGQFALCAESLFRAGDADDLARRIDYWVEHPEEKRAYAEQYALRQDENRVEACVARAEEMYASAIRDKRRKGYRKVPLSRWRRCTSPSCEAIRRNFCQGGTVRTLLFWLFTTLLSPILWLLDRLWLGARIEGRENLDAVQGGAVSIMNHVHPLDCTMAKVALFPYRLWFISLASNLQKPFTGWLIRFCGGVPLPDDIHGMAALERGMEARIRGGAFVHFYPEGMLVPYHEGLRAFHPGAFTTAVRAGCPVVPMMLCRRPARGLWAWRKKPCFTLRIGAPLYADASLPKKQAARDLQLRAEAAMLALERGETPPLAVGEPALDAE</sequence>
<organism evidence="2 3">
    <name type="scientific">Ruthenibacterium lactatiformans</name>
    <dbReference type="NCBI Taxonomy" id="1550024"/>
    <lineage>
        <taxon>Bacteria</taxon>
        <taxon>Bacillati</taxon>
        <taxon>Bacillota</taxon>
        <taxon>Clostridia</taxon>
        <taxon>Eubacteriales</taxon>
        <taxon>Oscillospiraceae</taxon>
        <taxon>Ruthenibacterium</taxon>
    </lineage>
</organism>
<dbReference type="CDD" id="cd07989">
    <property type="entry name" value="LPLAT_AGPAT-like"/>
    <property type="match status" value="1"/>
</dbReference>
<comment type="caution">
    <text evidence="2">The sequence shown here is derived from an EMBL/GenBank/DDBJ whole genome shotgun (WGS) entry which is preliminary data.</text>
</comment>
<dbReference type="InterPro" id="IPR001296">
    <property type="entry name" value="Glyco_trans_1"/>
</dbReference>
<dbReference type="InterPro" id="IPR050194">
    <property type="entry name" value="Glycosyltransferase_grp1"/>
</dbReference>
<dbReference type="Pfam" id="PF01553">
    <property type="entry name" value="Acyltransferase"/>
    <property type="match status" value="1"/>
</dbReference>
<dbReference type="SUPFAM" id="SSF53756">
    <property type="entry name" value="UDP-Glycosyltransferase/glycogen phosphorylase"/>
    <property type="match status" value="1"/>
</dbReference>
<keyword evidence="3" id="KW-1185">Reference proteome</keyword>
<dbReference type="PANTHER" id="PTHR45947:SF3">
    <property type="entry name" value="SULFOQUINOVOSYL TRANSFERASE SQD2"/>
    <property type="match status" value="1"/>
</dbReference>
<gene>
    <name evidence="2" type="ORF">TQ39_11500</name>
</gene>
<protein>
    <submittedName>
        <fullName evidence="2">Group 1 glycosyl transferase</fullName>
    </submittedName>
</protein>
<evidence type="ECO:0000313" key="2">
    <source>
        <dbReference type="EMBL" id="KJF39521.1"/>
    </source>
</evidence>
<dbReference type="InterPro" id="IPR002123">
    <property type="entry name" value="Plipid/glycerol_acylTrfase"/>
</dbReference>
<dbReference type="GO" id="GO:0016757">
    <property type="term" value="F:glycosyltransferase activity"/>
    <property type="evidence" value="ECO:0007669"/>
    <property type="project" value="InterPro"/>
</dbReference>
<dbReference type="GO" id="GO:0016746">
    <property type="term" value="F:acyltransferase activity"/>
    <property type="evidence" value="ECO:0007669"/>
    <property type="project" value="InterPro"/>
</dbReference>